<organism evidence="2 3">
    <name type="scientific">Rostratula benghalensis</name>
    <name type="common">greater painted-snipe</name>
    <dbReference type="NCBI Taxonomy" id="118793"/>
    <lineage>
        <taxon>Eukaryota</taxon>
        <taxon>Metazoa</taxon>
        <taxon>Chordata</taxon>
        <taxon>Craniata</taxon>
        <taxon>Vertebrata</taxon>
        <taxon>Euteleostomi</taxon>
        <taxon>Archelosauria</taxon>
        <taxon>Archosauria</taxon>
        <taxon>Dinosauria</taxon>
        <taxon>Saurischia</taxon>
        <taxon>Theropoda</taxon>
        <taxon>Coelurosauria</taxon>
        <taxon>Aves</taxon>
        <taxon>Neognathae</taxon>
        <taxon>Neoaves</taxon>
        <taxon>Charadriiformes</taxon>
        <taxon>Rostratulidae</taxon>
        <taxon>Rostratula</taxon>
    </lineage>
</organism>
<evidence type="ECO:0000313" key="2">
    <source>
        <dbReference type="EMBL" id="NXJ73088.1"/>
    </source>
</evidence>
<keyword evidence="1" id="KW-0732">Signal</keyword>
<gene>
    <name evidence="2" type="primary">Lrrc14</name>
    <name evidence="2" type="ORF">ROSBEN_R15376</name>
</gene>
<evidence type="ECO:0000256" key="1">
    <source>
        <dbReference type="SAM" id="SignalP"/>
    </source>
</evidence>
<proteinExistence type="predicted"/>
<dbReference type="Proteomes" id="UP000545435">
    <property type="component" value="Unassembled WGS sequence"/>
</dbReference>
<dbReference type="AlphaFoldDB" id="A0A7L0DR98"/>
<sequence length="81" mass="9218">KPSKLSIQAVILAVVAWLRRGLEEPCCDTRNRCHLKVLDVTGLQEDNVDRGSEWMSLWSCTVALAKACIEVSKHHQEFLKR</sequence>
<feature type="non-terminal residue" evidence="2">
    <location>
        <position position="81"/>
    </location>
</feature>
<feature type="signal peptide" evidence="1">
    <location>
        <begin position="1"/>
        <end position="23"/>
    </location>
</feature>
<evidence type="ECO:0000313" key="3">
    <source>
        <dbReference type="Proteomes" id="UP000545435"/>
    </source>
</evidence>
<name>A0A7L0DR98_9CHAR</name>
<accession>A0A7L0DR98</accession>
<comment type="caution">
    <text evidence="2">The sequence shown here is derived from an EMBL/GenBank/DDBJ whole genome shotgun (WGS) entry which is preliminary data.</text>
</comment>
<keyword evidence="3" id="KW-1185">Reference proteome</keyword>
<reference evidence="2 3" key="1">
    <citation type="submission" date="2019-09" db="EMBL/GenBank/DDBJ databases">
        <title>Bird 10,000 Genomes (B10K) Project - Family phase.</title>
        <authorList>
            <person name="Zhang G."/>
        </authorList>
    </citation>
    <scope>NUCLEOTIDE SEQUENCE [LARGE SCALE GENOMIC DNA]</scope>
    <source>
        <strain evidence="2">B10K-DU-006-20</strain>
        <tissue evidence="2">Mixed tissue sample</tissue>
    </source>
</reference>
<dbReference type="EMBL" id="VXAI01002506">
    <property type="protein sequence ID" value="NXJ73088.1"/>
    <property type="molecule type" value="Genomic_DNA"/>
</dbReference>
<protein>
    <submittedName>
        <fullName evidence="2">LRC14 protein</fullName>
    </submittedName>
</protein>
<feature type="non-terminal residue" evidence="2">
    <location>
        <position position="1"/>
    </location>
</feature>
<feature type="chain" id="PRO_5029617325" evidence="1">
    <location>
        <begin position="24"/>
        <end position="81"/>
    </location>
</feature>